<dbReference type="RefSeq" id="WP_304561876.1">
    <property type="nucleotide sequence ID" value="NZ_JAUQSZ010000009.1"/>
</dbReference>
<name>A0ABT9A236_9SPHN</name>
<dbReference type="SUPFAM" id="SSF158472">
    <property type="entry name" value="HAMP domain-like"/>
    <property type="match status" value="1"/>
</dbReference>
<evidence type="ECO:0000259" key="5">
    <source>
        <dbReference type="PROSITE" id="PS50111"/>
    </source>
</evidence>
<dbReference type="PANTHER" id="PTHR43531">
    <property type="entry name" value="PROTEIN ICFG"/>
    <property type="match status" value="1"/>
</dbReference>
<dbReference type="PROSITE" id="PS50111">
    <property type="entry name" value="CHEMOTAXIS_TRANSDUC_2"/>
    <property type="match status" value="1"/>
</dbReference>
<evidence type="ECO:0000256" key="4">
    <source>
        <dbReference type="SAM" id="Phobius"/>
    </source>
</evidence>
<evidence type="ECO:0000313" key="8">
    <source>
        <dbReference type="Proteomes" id="UP001176468"/>
    </source>
</evidence>
<gene>
    <name evidence="7" type="ORF">Q5H94_13900</name>
</gene>
<feature type="domain" description="HAMP" evidence="6">
    <location>
        <begin position="316"/>
        <end position="362"/>
    </location>
</feature>
<dbReference type="Pfam" id="PF00015">
    <property type="entry name" value="MCPsignal"/>
    <property type="match status" value="1"/>
</dbReference>
<dbReference type="Proteomes" id="UP001176468">
    <property type="component" value="Unassembled WGS sequence"/>
</dbReference>
<dbReference type="InterPro" id="IPR051310">
    <property type="entry name" value="MCP_chemotaxis"/>
</dbReference>
<evidence type="ECO:0000256" key="2">
    <source>
        <dbReference type="ARBA" id="ARBA00029447"/>
    </source>
</evidence>
<dbReference type="SMART" id="SM00304">
    <property type="entry name" value="HAMP"/>
    <property type="match status" value="2"/>
</dbReference>
<proteinExistence type="inferred from homology"/>
<feature type="domain" description="HAMP" evidence="6">
    <location>
        <begin position="229"/>
        <end position="282"/>
    </location>
</feature>
<protein>
    <submittedName>
        <fullName evidence="7">Methyl-accepting chemotaxis protein</fullName>
    </submittedName>
</protein>
<evidence type="ECO:0000313" key="7">
    <source>
        <dbReference type="EMBL" id="MDO7843424.1"/>
    </source>
</evidence>
<feature type="domain" description="Methyl-accepting transducer" evidence="5">
    <location>
        <begin position="367"/>
        <end position="596"/>
    </location>
</feature>
<dbReference type="CDD" id="cd06225">
    <property type="entry name" value="HAMP"/>
    <property type="match status" value="1"/>
</dbReference>
<keyword evidence="3" id="KW-0807">Transducer</keyword>
<accession>A0ABT9A236</accession>
<keyword evidence="4" id="KW-1133">Transmembrane helix</keyword>
<dbReference type="PANTHER" id="PTHR43531:SF11">
    <property type="entry name" value="METHYL-ACCEPTING CHEMOTAXIS PROTEIN 3"/>
    <property type="match status" value="1"/>
</dbReference>
<reference evidence="7" key="1">
    <citation type="submission" date="2023-07" db="EMBL/GenBank/DDBJ databases">
        <authorList>
            <person name="Kim M.K."/>
        </authorList>
    </citation>
    <scope>NUCLEOTIDE SEQUENCE</scope>
    <source>
        <strain evidence="7">CA1-15</strain>
    </source>
</reference>
<dbReference type="InterPro" id="IPR004089">
    <property type="entry name" value="MCPsignal_dom"/>
</dbReference>
<sequence>MTAVFSSFWTVDQPDASSSGKTRASIHWLGRKVQCGSHLRFPKMRPLNLAEKVILSVSAMIMVTLLIAGATFLQTRQLAAYERINTTSDKALSALDQIHIAALHAENLDDLHLAPAEKSRRLTNKITSISQLAAEGHALLSKDRPDLLPLFDRYANVERRNVVELESGDPGESDADDALYESVRKHIDAWSGEWDVRGDAAVAQTGRLTLIAAGLVTVFCIAACAVIIGSVTRPVRSMTTAMLAIADGNLGVTIPAKGRDDEVGQMAGAVAIFQAAALEKLRLEHDDAKHRERIARERRAHDAELAVRAAAQDLVVGELARALNALAWGNLTICLDTPFASDYEELRGDFNATVEQLREAVAKVARHTVGLECGVTTMRAGSDQLSQRTSRQMQNLRHAAERLADITETVKQTADAASTTEIVIEEARASAHDSGDVVRRASAKMAVIEEASRRIAGFSGLIDQIAAQTNLLSLNAAVEAARAGEQGRGFAVVASEVRTLAKQSSDAAAEIRRLTAASEINIREGVGLVTETGQALQVIVDRFMVVSEGARQIITTTRDQSRALSEVNTAIAEVDRMTELNFQLVEDATQSLHDFSDETSRLVTLVSNFTIAA</sequence>
<keyword evidence="8" id="KW-1185">Reference proteome</keyword>
<keyword evidence="1" id="KW-0145">Chemotaxis</keyword>
<comment type="similarity">
    <text evidence="2">Belongs to the methyl-accepting chemotaxis (MCP) protein family.</text>
</comment>
<keyword evidence="4" id="KW-0812">Transmembrane</keyword>
<dbReference type="InterPro" id="IPR003660">
    <property type="entry name" value="HAMP_dom"/>
</dbReference>
<dbReference type="SMART" id="SM00283">
    <property type="entry name" value="MA"/>
    <property type="match status" value="1"/>
</dbReference>
<dbReference type="PROSITE" id="PS50885">
    <property type="entry name" value="HAMP"/>
    <property type="match status" value="2"/>
</dbReference>
<comment type="caution">
    <text evidence="7">The sequence shown here is derived from an EMBL/GenBank/DDBJ whole genome shotgun (WGS) entry which is preliminary data.</text>
</comment>
<keyword evidence="4" id="KW-0472">Membrane</keyword>
<feature type="transmembrane region" description="Helical" evidence="4">
    <location>
        <begin position="208"/>
        <end position="231"/>
    </location>
</feature>
<dbReference type="Gene3D" id="1.10.287.950">
    <property type="entry name" value="Methyl-accepting chemotaxis protein"/>
    <property type="match status" value="1"/>
</dbReference>
<dbReference type="SUPFAM" id="SSF58104">
    <property type="entry name" value="Methyl-accepting chemotaxis protein (MCP) signaling domain"/>
    <property type="match status" value="1"/>
</dbReference>
<feature type="transmembrane region" description="Helical" evidence="4">
    <location>
        <begin position="53"/>
        <end position="73"/>
    </location>
</feature>
<organism evidence="7 8">
    <name type="scientific">Sphingomonas immobilis</name>
    <dbReference type="NCBI Taxonomy" id="3063997"/>
    <lineage>
        <taxon>Bacteria</taxon>
        <taxon>Pseudomonadati</taxon>
        <taxon>Pseudomonadota</taxon>
        <taxon>Alphaproteobacteria</taxon>
        <taxon>Sphingomonadales</taxon>
        <taxon>Sphingomonadaceae</taxon>
        <taxon>Sphingomonas</taxon>
    </lineage>
</organism>
<evidence type="ECO:0000256" key="3">
    <source>
        <dbReference type="PROSITE-ProRule" id="PRU00284"/>
    </source>
</evidence>
<evidence type="ECO:0000256" key="1">
    <source>
        <dbReference type="ARBA" id="ARBA00022500"/>
    </source>
</evidence>
<dbReference type="Gene3D" id="6.10.340.10">
    <property type="match status" value="1"/>
</dbReference>
<evidence type="ECO:0000259" key="6">
    <source>
        <dbReference type="PROSITE" id="PS50885"/>
    </source>
</evidence>
<dbReference type="Pfam" id="PF00672">
    <property type="entry name" value="HAMP"/>
    <property type="match status" value="1"/>
</dbReference>
<dbReference type="EMBL" id="JAUQSZ010000009">
    <property type="protein sequence ID" value="MDO7843424.1"/>
    <property type="molecule type" value="Genomic_DNA"/>
</dbReference>